<evidence type="ECO:0000259" key="2">
    <source>
        <dbReference type="Pfam" id="PF07596"/>
    </source>
</evidence>
<name>Q7UKN2_RHOBA</name>
<protein>
    <recommendedName>
        <fullName evidence="2">DUF1559 domain-containing protein</fullName>
    </recommendedName>
</protein>
<dbReference type="InterPro" id="IPR027558">
    <property type="entry name" value="Pre_pil_HX9DG_C"/>
</dbReference>
<feature type="domain" description="DUF1559" evidence="2">
    <location>
        <begin position="57"/>
        <end position="398"/>
    </location>
</feature>
<gene>
    <name evidence="3" type="ordered locus">RB10045</name>
</gene>
<organism evidence="3 4">
    <name type="scientific">Rhodopirellula baltica (strain DSM 10527 / NCIMB 13988 / SH1)</name>
    <dbReference type="NCBI Taxonomy" id="243090"/>
    <lineage>
        <taxon>Bacteria</taxon>
        <taxon>Pseudomonadati</taxon>
        <taxon>Planctomycetota</taxon>
        <taxon>Planctomycetia</taxon>
        <taxon>Pirellulales</taxon>
        <taxon>Pirellulaceae</taxon>
        <taxon>Rhodopirellula</taxon>
    </lineage>
</organism>
<dbReference type="STRING" id="243090.RB10045"/>
<proteinExistence type="predicted"/>
<dbReference type="OrthoDB" id="230785at2"/>
<keyword evidence="1" id="KW-0812">Transmembrane</keyword>
<dbReference type="EMBL" id="BX294150">
    <property type="protein sequence ID" value="CAD76600.1"/>
    <property type="molecule type" value="Genomic_DNA"/>
</dbReference>
<keyword evidence="1" id="KW-0472">Membrane</keyword>
<keyword evidence="4" id="KW-1185">Reference proteome</keyword>
<dbReference type="PANTHER" id="PTHR30093">
    <property type="entry name" value="GENERAL SECRETION PATHWAY PROTEIN G"/>
    <property type="match status" value="1"/>
</dbReference>
<dbReference type="eggNOG" id="COG2165">
    <property type="taxonomic scope" value="Bacteria"/>
</dbReference>
<dbReference type="Proteomes" id="UP000001025">
    <property type="component" value="Chromosome"/>
</dbReference>
<evidence type="ECO:0000313" key="4">
    <source>
        <dbReference type="Proteomes" id="UP000001025"/>
    </source>
</evidence>
<dbReference type="Pfam" id="PF07596">
    <property type="entry name" value="SBP_bac_10"/>
    <property type="match status" value="1"/>
</dbReference>
<sequence length="436" mass="46901">MELSTDRLFEIISQERNERTMIGHRRDLSRGAFTLVELLVVIAIIGVLVGLLLPAVQAAREAARRMSCSNNFKQLGLGIHNYHSAFNQLPPHGGGTGAGLETPSAWWRASNTANRKSLSVMVALTPYFEQQGLWEQISNRSYETVTGAAPPAPLGYWPAMGPSPKAYSTDPGYIPWQTEIAMLRCPSDPGMGLPGRGRTNYGPCLGDSPQIQMQQHYDLATFLPSMNNGNVIRAKAAHRGYFAPYSSFKFRDVLDGLSNTIAMGEIVSNLGDRAVKGSLSWNGGGADNDVTNNPLHCVESDEIDPERPQFWCPTGASHCSPPVSVVNAETNGRGMSWASAFRLSISGVFTVRPPNSELCIGHWADHPGTFSPSSHHQGGCHILMGDGAVKFITDSIEAGNQNAPMISSTNKPGSASPYGVWGALGSKAGKETVSEF</sequence>
<dbReference type="Gene3D" id="3.30.700.10">
    <property type="entry name" value="Glycoprotein, Type 4 Pilin"/>
    <property type="match status" value="1"/>
</dbReference>
<dbReference type="InterPro" id="IPR011453">
    <property type="entry name" value="DUF1559"/>
</dbReference>
<dbReference type="NCBIfam" id="TIGR04294">
    <property type="entry name" value="pre_pil_HX9DG"/>
    <property type="match status" value="1"/>
</dbReference>
<dbReference type="HOGENOM" id="CLU_041661_0_0_0"/>
<accession>Q7UKN2</accession>
<dbReference type="NCBIfam" id="TIGR02532">
    <property type="entry name" value="IV_pilin_GFxxxE"/>
    <property type="match status" value="1"/>
</dbReference>
<dbReference type="KEGG" id="rba:RB10045"/>
<dbReference type="Pfam" id="PF07963">
    <property type="entry name" value="N_methyl"/>
    <property type="match status" value="1"/>
</dbReference>
<dbReference type="AlphaFoldDB" id="Q7UKN2"/>
<dbReference type="PATRIC" id="fig|243090.15.peg.4844"/>
<feature type="transmembrane region" description="Helical" evidence="1">
    <location>
        <begin position="32"/>
        <end position="56"/>
    </location>
</feature>
<dbReference type="PANTHER" id="PTHR30093:SF2">
    <property type="entry name" value="TYPE II SECRETION SYSTEM PROTEIN H"/>
    <property type="match status" value="1"/>
</dbReference>
<dbReference type="EnsemblBacteria" id="CAD76600">
    <property type="protein sequence ID" value="CAD76600"/>
    <property type="gene ID" value="RB10045"/>
</dbReference>
<dbReference type="SUPFAM" id="SSF54523">
    <property type="entry name" value="Pili subunits"/>
    <property type="match status" value="1"/>
</dbReference>
<dbReference type="InParanoid" id="Q7UKN2"/>
<dbReference type="InterPro" id="IPR012902">
    <property type="entry name" value="N_methyl_site"/>
</dbReference>
<keyword evidence="1" id="KW-1133">Transmembrane helix</keyword>
<evidence type="ECO:0000313" key="3">
    <source>
        <dbReference type="EMBL" id="CAD76600.1"/>
    </source>
</evidence>
<dbReference type="InterPro" id="IPR045584">
    <property type="entry name" value="Pilin-like"/>
</dbReference>
<evidence type="ECO:0000256" key="1">
    <source>
        <dbReference type="SAM" id="Phobius"/>
    </source>
</evidence>
<reference evidence="3 4" key="1">
    <citation type="journal article" date="2003" name="Proc. Natl. Acad. Sci. U.S.A.">
        <title>Complete genome sequence of the marine planctomycete Pirellula sp. strain 1.</title>
        <authorList>
            <person name="Gloeckner F.O."/>
            <person name="Kube M."/>
            <person name="Bauer M."/>
            <person name="Teeling H."/>
            <person name="Lombardot T."/>
            <person name="Ludwig W."/>
            <person name="Gade D."/>
            <person name="Beck A."/>
            <person name="Borzym K."/>
            <person name="Heitmann K."/>
            <person name="Rabus R."/>
            <person name="Schlesner H."/>
            <person name="Amann R."/>
            <person name="Reinhardt R."/>
        </authorList>
    </citation>
    <scope>NUCLEOTIDE SEQUENCE [LARGE SCALE GENOMIC DNA]</scope>
    <source>
        <strain evidence="4">DSM 10527 / NCIMB 13988 / SH1</strain>
    </source>
</reference>